<feature type="binding site" evidence="4">
    <location>
        <position position="91"/>
    </location>
    <ligand>
        <name>Mg(2+)</name>
        <dbReference type="ChEBI" id="CHEBI:18420"/>
        <label>1</label>
        <note>catalytic</note>
    </ligand>
</feature>
<dbReference type="PANTHER" id="PTHR20854">
    <property type="entry name" value="INOSITOL MONOPHOSPHATASE"/>
    <property type="match status" value="1"/>
</dbReference>
<dbReference type="GO" id="GO:0007165">
    <property type="term" value="P:signal transduction"/>
    <property type="evidence" value="ECO:0007669"/>
    <property type="project" value="TreeGrafter"/>
</dbReference>
<dbReference type="PROSITE" id="PS00629">
    <property type="entry name" value="IMP_1"/>
    <property type="match status" value="1"/>
</dbReference>
<feature type="binding site" evidence="4">
    <location>
        <position position="71"/>
    </location>
    <ligand>
        <name>Mg(2+)</name>
        <dbReference type="ChEBI" id="CHEBI:18420"/>
        <label>1</label>
        <note>catalytic</note>
    </ligand>
</feature>
<proteinExistence type="predicted"/>
<accession>A0A0D4BVX2</accession>
<dbReference type="AlphaFoldDB" id="A0A0D4BVX2"/>
<dbReference type="PATRIC" id="fig|1618207.4.peg.203"/>
<dbReference type="EMBL" id="CP011005">
    <property type="protein sequence ID" value="AJT40474.1"/>
    <property type="molecule type" value="Genomic_DNA"/>
</dbReference>
<dbReference type="GO" id="GO:0046872">
    <property type="term" value="F:metal ion binding"/>
    <property type="evidence" value="ECO:0007669"/>
    <property type="project" value="UniProtKB-KW"/>
</dbReference>
<evidence type="ECO:0000256" key="3">
    <source>
        <dbReference type="ARBA" id="ARBA00022842"/>
    </source>
</evidence>
<dbReference type="InterPro" id="IPR020583">
    <property type="entry name" value="Inositol_monoP_metal-BS"/>
</dbReference>
<dbReference type="Gene3D" id="3.30.540.10">
    <property type="entry name" value="Fructose-1,6-Bisphosphatase, subunit A, domain 1"/>
    <property type="match status" value="1"/>
</dbReference>
<evidence type="ECO:0000256" key="1">
    <source>
        <dbReference type="ARBA" id="ARBA00022723"/>
    </source>
</evidence>
<dbReference type="HOGENOM" id="CLU_044118_0_1_11"/>
<evidence type="ECO:0000313" key="5">
    <source>
        <dbReference type="EMBL" id="AJT40474.1"/>
    </source>
</evidence>
<keyword evidence="6" id="KW-1185">Reference proteome</keyword>
<protein>
    <submittedName>
        <fullName evidence="5">Inositol monophosphatase</fullName>
    </submittedName>
</protein>
<feature type="binding site" evidence="4">
    <location>
        <position position="225"/>
    </location>
    <ligand>
        <name>Mg(2+)</name>
        <dbReference type="ChEBI" id="CHEBI:18420"/>
        <label>1</label>
        <note>catalytic</note>
    </ligand>
</feature>
<name>A0A0D4BVX2_9MICC</name>
<dbReference type="InterPro" id="IPR000760">
    <property type="entry name" value="Inositol_monophosphatase-like"/>
</dbReference>
<dbReference type="Proteomes" id="UP000061839">
    <property type="component" value="Chromosome"/>
</dbReference>
<dbReference type="PANTHER" id="PTHR20854:SF4">
    <property type="entry name" value="INOSITOL-1-MONOPHOSPHATASE-RELATED"/>
    <property type="match status" value="1"/>
</dbReference>
<evidence type="ECO:0000256" key="2">
    <source>
        <dbReference type="ARBA" id="ARBA00022801"/>
    </source>
</evidence>
<dbReference type="OrthoDB" id="9772456at2"/>
<dbReference type="PRINTS" id="PR00377">
    <property type="entry name" value="IMPHPHTASES"/>
</dbReference>
<keyword evidence="2" id="KW-0378">Hydrolase</keyword>
<keyword evidence="1 4" id="KW-0479">Metal-binding</keyword>
<dbReference type="SUPFAM" id="SSF56655">
    <property type="entry name" value="Carbohydrate phosphatase"/>
    <property type="match status" value="1"/>
</dbReference>
<dbReference type="STRING" id="1618207.UM93_00980"/>
<reference evidence="5 6" key="1">
    <citation type="journal article" date="2015" name="Genome Announc.">
        <title>Complete Genome Sequencing of Protease-Producing Novel Arthrobacter sp. Strain IHBB 11108 Using PacBio Single-Molecule Real-Time Sequencing Technology.</title>
        <authorList>
            <person name="Kiran S."/>
            <person name="Swarnkar M.K."/>
            <person name="Pal M."/>
            <person name="Thakur R."/>
            <person name="Tewari R."/>
            <person name="Singh A.K."/>
            <person name="Gulati A."/>
        </authorList>
    </citation>
    <scope>NUCLEOTIDE SEQUENCE [LARGE SCALE GENOMIC DNA]</scope>
    <source>
        <strain evidence="5 6">IHBB 11108</strain>
    </source>
</reference>
<organism evidence="5 6">
    <name type="scientific">Psychromicrobium lacuslunae</name>
    <dbReference type="NCBI Taxonomy" id="1618207"/>
    <lineage>
        <taxon>Bacteria</taxon>
        <taxon>Bacillati</taxon>
        <taxon>Actinomycetota</taxon>
        <taxon>Actinomycetes</taxon>
        <taxon>Micrococcales</taxon>
        <taxon>Micrococcaceae</taxon>
        <taxon>Psychromicrobium</taxon>
    </lineage>
</organism>
<dbReference type="GO" id="GO:0006020">
    <property type="term" value="P:inositol metabolic process"/>
    <property type="evidence" value="ECO:0007669"/>
    <property type="project" value="TreeGrafter"/>
</dbReference>
<feature type="binding site" evidence="4">
    <location>
        <position position="92"/>
    </location>
    <ligand>
        <name>Mg(2+)</name>
        <dbReference type="ChEBI" id="CHEBI:18420"/>
        <label>1</label>
        <note>catalytic</note>
    </ligand>
</feature>
<dbReference type="Pfam" id="PF00459">
    <property type="entry name" value="Inositol_P"/>
    <property type="match status" value="1"/>
</dbReference>
<evidence type="ECO:0000256" key="4">
    <source>
        <dbReference type="PIRSR" id="PIRSR600760-2"/>
    </source>
</evidence>
<sequence>MTEPTIAELLEVAKHAAAAGAAILAQRDPQTFTASVKSGETDLVTEIDVAAERAVREAIHGLRPQDAVTGEELAPAISAQSSGYRWSVDPLDGTMNFIRNIAYYCTSVAVAGPDGEWLAGVVAAPALGRTYYASKDGGAWLEQRAADGELRTNQLNGPRQQRTGRLLATGLTYEPEIQARLINELEARLEGFGDFRRLGSAALELCAVAEGGVDAYLEYGLYEHDFAAGALIAEQAGAWVRRPRLSSALEGLPPRSEALAAWTAASIPSLAETYTP</sequence>
<keyword evidence="3 4" id="KW-0460">Magnesium</keyword>
<evidence type="ECO:0000313" key="6">
    <source>
        <dbReference type="Proteomes" id="UP000061839"/>
    </source>
</evidence>
<comment type="cofactor">
    <cofactor evidence="4">
        <name>Mg(2+)</name>
        <dbReference type="ChEBI" id="CHEBI:18420"/>
    </cofactor>
</comment>
<feature type="binding site" evidence="4">
    <location>
        <position position="89"/>
    </location>
    <ligand>
        <name>Mg(2+)</name>
        <dbReference type="ChEBI" id="CHEBI:18420"/>
        <label>1</label>
        <note>catalytic</note>
    </ligand>
</feature>
<dbReference type="GO" id="GO:0008934">
    <property type="term" value="F:inositol monophosphate 1-phosphatase activity"/>
    <property type="evidence" value="ECO:0007669"/>
    <property type="project" value="TreeGrafter"/>
</dbReference>
<dbReference type="Gene3D" id="3.40.190.80">
    <property type="match status" value="1"/>
</dbReference>
<dbReference type="RefSeq" id="WP_045073120.1">
    <property type="nucleotide sequence ID" value="NZ_CP011005.1"/>
</dbReference>
<dbReference type="KEGG" id="ari:UM93_00980"/>
<gene>
    <name evidence="5" type="ORF">UM93_00980</name>
</gene>